<dbReference type="PANTHER" id="PTHR46401">
    <property type="entry name" value="GLYCOSYLTRANSFERASE WBBK-RELATED"/>
    <property type="match status" value="1"/>
</dbReference>
<evidence type="ECO:0000313" key="5">
    <source>
        <dbReference type="Proteomes" id="UP000190460"/>
    </source>
</evidence>
<evidence type="ECO:0000256" key="1">
    <source>
        <dbReference type="ARBA" id="ARBA00022679"/>
    </source>
</evidence>
<dbReference type="Pfam" id="PF00534">
    <property type="entry name" value="Glycos_transf_1"/>
    <property type="match status" value="1"/>
</dbReference>
<dbReference type="Gene3D" id="3.40.50.2000">
    <property type="entry name" value="Glycogen Phosphorylase B"/>
    <property type="match status" value="2"/>
</dbReference>
<dbReference type="PANTHER" id="PTHR46401:SF2">
    <property type="entry name" value="GLYCOSYLTRANSFERASE WBBK-RELATED"/>
    <property type="match status" value="1"/>
</dbReference>
<dbReference type="OrthoDB" id="9801609at2"/>
<dbReference type="RefSeq" id="WP_078923540.1">
    <property type="nucleotide sequence ID" value="NZ_FUYB01000019.1"/>
</dbReference>
<name>A0A1T4XKI3_9GAMM</name>
<dbReference type="SUPFAM" id="SSF53756">
    <property type="entry name" value="UDP-Glycosyltransferase/glycogen phosphorylase"/>
    <property type="match status" value="1"/>
</dbReference>
<dbReference type="InterPro" id="IPR001296">
    <property type="entry name" value="Glyco_trans_1"/>
</dbReference>
<dbReference type="EMBL" id="FUYB01000019">
    <property type="protein sequence ID" value="SKA90072.1"/>
    <property type="molecule type" value="Genomic_DNA"/>
</dbReference>
<dbReference type="Proteomes" id="UP000190460">
    <property type="component" value="Unassembled WGS sequence"/>
</dbReference>
<evidence type="ECO:0000313" key="4">
    <source>
        <dbReference type="EMBL" id="SKA90072.1"/>
    </source>
</evidence>
<dbReference type="FunFam" id="3.40.50.2000:FF:000119">
    <property type="entry name" value="Glycosyl transferase group 1"/>
    <property type="match status" value="1"/>
</dbReference>
<protein>
    <submittedName>
        <fullName evidence="4">Alpha-1,3-rhamnosyl/mannosyltransferase</fullName>
    </submittedName>
</protein>
<accession>A0A1T4XKI3</accession>
<keyword evidence="1 4" id="KW-0808">Transferase</keyword>
<evidence type="ECO:0000259" key="3">
    <source>
        <dbReference type="Pfam" id="PF13439"/>
    </source>
</evidence>
<feature type="domain" description="Glycosyltransferase subfamily 4-like N-terminal" evidence="3">
    <location>
        <begin position="18"/>
        <end position="178"/>
    </location>
</feature>
<dbReference type="STRING" id="92487.SAMN02745130_03091"/>
<dbReference type="GO" id="GO:0009103">
    <property type="term" value="P:lipopolysaccharide biosynthetic process"/>
    <property type="evidence" value="ECO:0007669"/>
    <property type="project" value="TreeGrafter"/>
</dbReference>
<dbReference type="InterPro" id="IPR028098">
    <property type="entry name" value="Glyco_trans_4-like_N"/>
</dbReference>
<keyword evidence="4" id="KW-0328">Glycosyltransferase</keyword>
<organism evidence="4 5">
    <name type="scientific">Thiothrix eikelboomii</name>
    <dbReference type="NCBI Taxonomy" id="92487"/>
    <lineage>
        <taxon>Bacteria</taxon>
        <taxon>Pseudomonadati</taxon>
        <taxon>Pseudomonadota</taxon>
        <taxon>Gammaproteobacteria</taxon>
        <taxon>Thiotrichales</taxon>
        <taxon>Thiotrichaceae</taxon>
        <taxon>Thiothrix</taxon>
    </lineage>
</organism>
<proteinExistence type="predicted"/>
<reference evidence="4 5" key="1">
    <citation type="submission" date="2017-02" db="EMBL/GenBank/DDBJ databases">
        <authorList>
            <person name="Peterson S.W."/>
        </authorList>
    </citation>
    <scope>NUCLEOTIDE SEQUENCE [LARGE SCALE GENOMIC DNA]</scope>
    <source>
        <strain evidence="4 5">ATCC 49788</strain>
    </source>
</reference>
<dbReference type="GO" id="GO:0016757">
    <property type="term" value="F:glycosyltransferase activity"/>
    <property type="evidence" value="ECO:0007669"/>
    <property type="project" value="UniProtKB-KW"/>
</dbReference>
<dbReference type="Pfam" id="PF13439">
    <property type="entry name" value="Glyco_transf_4"/>
    <property type="match status" value="1"/>
</dbReference>
<dbReference type="CDD" id="cd03809">
    <property type="entry name" value="GT4_MtfB-like"/>
    <property type="match status" value="1"/>
</dbReference>
<keyword evidence="5" id="KW-1185">Reference proteome</keyword>
<sequence length="381" mass="43308">MSLKLALNATALLSPLTGIGQYVLNLAKELIKSGTIDLDFFYALYWQKTILDSPVAYSNQLRSSIRDYVPCSYELSRFLQKLRFTQHTKNNKFDLYHEPNYLLMPFDGPSVVTVHDLSWIHYPELHPVNRVRALNKYFEKSLENANYILTDSEYVRQEIIQLLSVKPDKVQAIHLGVDALFQPHTEEDVKAILQKYGLIYNRYLLAVGTLEPRKNLNFALQAYQQLPSDLRKIFPLIIIGMRGWKLSELDYSLQRSINREEIKLLGYIPRTDLAAITAGATTLIYPSIYEGFGLPPLEAMACGVPPIISAVSSLPEVVRDGGVTIAPTDQQALTNAINRLIDDPAYRKKLGRQALKLAQPMTWQFCAAQTYQAYQKTLSLY</sequence>
<feature type="domain" description="Glycosyl transferase family 1" evidence="2">
    <location>
        <begin position="202"/>
        <end position="355"/>
    </location>
</feature>
<evidence type="ECO:0000259" key="2">
    <source>
        <dbReference type="Pfam" id="PF00534"/>
    </source>
</evidence>
<gene>
    <name evidence="4" type="ORF">SAMN02745130_03091</name>
</gene>
<dbReference type="AlphaFoldDB" id="A0A1T4XKI3"/>